<gene>
    <name evidence="2" type="ORF">PSQ90_07715</name>
</gene>
<protein>
    <recommendedName>
        <fullName evidence="4">Bacteriophage tail tape measure N-terminal domain-containing protein</fullName>
    </recommendedName>
</protein>
<feature type="compositionally biased region" description="Polar residues" evidence="1">
    <location>
        <begin position="30"/>
        <end position="39"/>
    </location>
</feature>
<proteinExistence type="predicted"/>
<dbReference type="RefSeq" id="WP_282212808.1">
    <property type="nucleotide sequence ID" value="NZ_CP118247.1"/>
</dbReference>
<evidence type="ECO:0000313" key="2">
    <source>
        <dbReference type="EMBL" id="WDR07295.1"/>
    </source>
</evidence>
<accession>A0ABY7Z0W1</accession>
<evidence type="ECO:0000313" key="3">
    <source>
        <dbReference type="Proteomes" id="UP001222118"/>
    </source>
</evidence>
<feature type="region of interest" description="Disordered" evidence="1">
    <location>
        <begin position="378"/>
        <end position="403"/>
    </location>
</feature>
<dbReference type="Proteomes" id="UP001222118">
    <property type="component" value="Chromosome"/>
</dbReference>
<keyword evidence="3" id="KW-1185">Reference proteome</keyword>
<name>A0ABY7Z0W1_9HYPH</name>
<reference evidence="2 3" key="1">
    <citation type="submission" date="2023-02" db="EMBL/GenBank/DDBJ databases">
        <title>Devosia chondri sp. nov., isolated from the phycosphere of marine algae.</title>
        <authorList>
            <person name="Kim J.M."/>
            <person name="Lee J.K."/>
            <person name="Choi B.J."/>
            <person name="Bayburt H."/>
            <person name="Jeon C.O."/>
        </authorList>
    </citation>
    <scope>NUCLEOTIDE SEQUENCE [LARGE SCALE GENOMIC DNA]</scope>
    <source>
        <strain evidence="2 3">G2-5</strain>
    </source>
</reference>
<evidence type="ECO:0000256" key="1">
    <source>
        <dbReference type="SAM" id="MobiDB-lite"/>
    </source>
</evidence>
<dbReference type="EMBL" id="CP118247">
    <property type="protein sequence ID" value="WDR07295.1"/>
    <property type="molecule type" value="Genomic_DNA"/>
</dbReference>
<feature type="region of interest" description="Disordered" evidence="1">
    <location>
        <begin position="30"/>
        <end position="50"/>
    </location>
</feature>
<organism evidence="2 3">
    <name type="scientific">Devosia rhodophyticola</name>
    <dbReference type="NCBI Taxonomy" id="3026423"/>
    <lineage>
        <taxon>Bacteria</taxon>
        <taxon>Pseudomonadati</taxon>
        <taxon>Pseudomonadota</taxon>
        <taxon>Alphaproteobacteria</taxon>
        <taxon>Hyphomicrobiales</taxon>
        <taxon>Devosiaceae</taxon>
        <taxon>Devosia</taxon>
    </lineage>
</organism>
<evidence type="ECO:0008006" key="4">
    <source>
        <dbReference type="Google" id="ProtNLM"/>
    </source>
</evidence>
<sequence length="643" mass="67247">MSGDAERLVVLLEARIRDFEKNMAKASGTAKKSYSSMRSGSKLATDRMERDMVRSTGSINRALGATSTRMGGLASSGLMGMTRAFTLGLAPILSVTAALGTAKSAMQEFDKIGKQAKSAGVNAEFFQELSYSAELGGANVDQLSQALNTFNKNTGLAAIGTGDLYAKLKALNPELLKSLLATTDQAERVRLAADAINKAGTASQKAALATTLFGDAGTRMVEVFKGGSAALAQTADKARDLGIIIDNDLIAKSEDLNDQFSTATKVMDVQFKQTLIDLAPILIETAKLAGNLATAIGYITQSMQELGQRTTSRLQADLADVDSQLAAAGAQYAPGVTGNMGVQMDPGKKSELQNQRATIYAELKRRAINQLKIGLNHPLGGDNGDNGDNGDSGTGSGSNRNNAAAETIKQAEAVKTLIDRLQFEQSLVGKSAVEQAKMNALRQAGAAATEDQKAQIASLIEQTNAEQESVQGLQELYGELGDIGQTAVRGIIDALADGKIEANEFGDILSNVLSMAADFFLNAVFGGGSGGIGSIFSGLFGKRETGGPVTKGQPYIVGEKRPELFVPDQSGTILPRIPQATGNKSSPPSQSVNSSFAPTFNISGVGLSQAQVSAAISDALERYDRFTLPGRVGSINNDPLARG</sequence>